<dbReference type="InterPro" id="IPR011419">
    <property type="entry name" value="ATP12_ATP_synth-F1-assembly"/>
</dbReference>
<dbReference type="InterPro" id="IPR023335">
    <property type="entry name" value="ATP12_ortho_dom_sf"/>
</dbReference>
<dbReference type="PANTHER" id="PTHR21013:SF10">
    <property type="entry name" value="ATP SYNTHASE MITOCHONDRIAL F1 COMPLEX ASSEMBLY FACTOR 2"/>
    <property type="match status" value="1"/>
</dbReference>
<dbReference type="AlphaFoldDB" id="A0A418SV95"/>
<dbReference type="Gene3D" id="1.10.3580.10">
    <property type="entry name" value="ATP12 ATPase"/>
    <property type="match status" value="1"/>
</dbReference>
<dbReference type="PANTHER" id="PTHR21013">
    <property type="entry name" value="ATP SYNTHASE MITOCHONDRIAL F1 COMPLEX ASSEMBLY FACTOR 2/ATP12 PROTEIN, MITOCHONDRIAL PRECURSOR"/>
    <property type="match status" value="1"/>
</dbReference>
<protein>
    <submittedName>
        <fullName evidence="4">ATPase</fullName>
    </submittedName>
</protein>
<dbReference type="SUPFAM" id="SSF160909">
    <property type="entry name" value="ATP12-like"/>
    <property type="match status" value="1"/>
</dbReference>
<evidence type="ECO:0000313" key="5">
    <source>
        <dbReference type="Proteomes" id="UP000284202"/>
    </source>
</evidence>
<evidence type="ECO:0000313" key="4">
    <source>
        <dbReference type="EMBL" id="RJE84874.1"/>
    </source>
</evidence>
<dbReference type="InterPro" id="IPR042272">
    <property type="entry name" value="ATP12_ATP_synth-F1-assembly_N"/>
</dbReference>
<organism evidence="4 5">
    <name type="scientific">Paracoccus onubensis</name>
    <dbReference type="NCBI Taxonomy" id="1675788"/>
    <lineage>
        <taxon>Bacteria</taxon>
        <taxon>Pseudomonadati</taxon>
        <taxon>Pseudomonadota</taxon>
        <taxon>Alphaproteobacteria</taxon>
        <taxon>Rhodobacterales</taxon>
        <taxon>Paracoccaceae</taxon>
        <taxon>Paracoccus</taxon>
    </lineage>
</organism>
<keyword evidence="5" id="KW-1185">Reference proteome</keyword>
<dbReference type="Gene3D" id="3.30.2180.10">
    <property type="entry name" value="ATP12-like"/>
    <property type="match status" value="1"/>
</dbReference>
<reference evidence="5" key="1">
    <citation type="submission" date="2018-09" db="EMBL/GenBank/DDBJ databases">
        <title>Acidovorax cavernicola nov. sp. isolated from Gruta de las Maravillas (Aracena, Spain).</title>
        <authorList>
            <person name="Jurado V."/>
            <person name="Gutierrez-Patricio S."/>
            <person name="Gonzalez-Pimentel J.L."/>
            <person name="Miller A.Z."/>
            <person name="Laiz L."/>
            <person name="Saiz-Jimenez C."/>
        </authorList>
    </citation>
    <scope>NUCLEOTIDE SEQUENCE [LARGE SCALE GENOMIC DNA]</scope>
    <source>
        <strain evidence="5">1011MAR3C25</strain>
    </source>
</reference>
<proteinExistence type="inferred from homology"/>
<evidence type="ECO:0000256" key="3">
    <source>
        <dbReference type="ARBA" id="ARBA00023186"/>
    </source>
</evidence>
<comment type="caution">
    <text evidence="4">The sequence shown here is derived from an EMBL/GenBank/DDBJ whole genome shotgun (WGS) entry which is preliminary data.</text>
</comment>
<evidence type="ECO:0000256" key="1">
    <source>
        <dbReference type="ARBA" id="ARBA00008231"/>
    </source>
</evidence>
<dbReference type="Pfam" id="PF07542">
    <property type="entry name" value="ATP12"/>
    <property type="match status" value="1"/>
</dbReference>
<comment type="similarity">
    <text evidence="1">Belongs to the ATP12 family.</text>
</comment>
<keyword evidence="2" id="KW-0809">Transit peptide</keyword>
<sequence length="237" mass="25800">MSEWKARRFWKQAEARDADGGWEVALDGRPVRTPGKHALILPTRALAAAIADEWDAQSEVIDPNSMPLTRAANSAIEKVAPQFSDVAAMLADYGVTDLLCYRAEQPRELAAMQSEGWDPLIDWAATSLNAPLNLTKGVVPIAQPDESIARLRSEVGTLDSFAMTALHDLVTLPGSLILGLAVVRGRLTATEAHRLSRIDEDYQAGIWGRDEEAMTAAENRLVAMISAERFHGLSQNG</sequence>
<gene>
    <name evidence="4" type="ORF">D3P04_11200</name>
</gene>
<keyword evidence="3" id="KW-0143">Chaperone</keyword>
<dbReference type="EMBL" id="QZCG01000007">
    <property type="protein sequence ID" value="RJE84874.1"/>
    <property type="molecule type" value="Genomic_DNA"/>
</dbReference>
<dbReference type="OrthoDB" id="9797825at2"/>
<dbReference type="RefSeq" id="WP_119748872.1">
    <property type="nucleotide sequence ID" value="NZ_QZCG01000007.1"/>
</dbReference>
<dbReference type="GO" id="GO:0043461">
    <property type="term" value="P:proton-transporting ATP synthase complex assembly"/>
    <property type="evidence" value="ECO:0007669"/>
    <property type="project" value="InterPro"/>
</dbReference>
<dbReference type="Proteomes" id="UP000284202">
    <property type="component" value="Unassembled WGS sequence"/>
</dbReference>
<name>A0A418SV95_9RHOB</name>
<evidence type="ECO:0000256" key="2">
    <source>
        <dbReference type="ARBA" id="ARBA00022946"/>
    </source>
</evidence>
<accession>A0A418SV95</accession>